<comment type="similarity">
    <text evidence="1">Belongs to the LysR transcriptional regulatory family.</text>
</comment>
<dbReference type="InterPro" id="IPR000847">
    <property type="entry name" value="LysR_HTH_N"/>
</dbReference>
<evidence type="ECO:0000313" key="8">
    <source>
        <dbReference type="Proteomes" id="UP000315017"/>
    </source>
</evidence>
<dbReference type="GO" id="GO:0003700">
    <property type="term" value="F:DNA-binding transcription factor activity"/>
    <property type="evidence" value="ECO:0007669"/>
    <property type="project" value="InterPro"/>
</dbReference>
<dbReference type="NCBIfam" id="NF008284">
    <property type="entry name" value="PRK11062.1"/>
    <property type="match status" value="1"/>
</dbReference>
<protein>
    <submittedName>
        <fullName evidence="7">Transcriptional activator protein NhaR</fullName>
    </submittedName>
</protein>
<dbReference type="EMBL" id="CP036274">
    <property type="protein sequence ID" value="QDU28693.1"/>
    <property type="molecule type" value="Genomic_DNA"/>
</dbReference>
<evidence type="ECO:0000313" key="7">
    <source>
        <dbReference type="EMBL" id="QDU28693.1"/>
    </source>
</evidence>
<proteinExistence type="inferred from homology"/>
<keyword evidence="5" id="KW-0804">Transcription</keyword>
<evidence type="ECO:0000256" key="1">
    <source>
        <dbReference type="ARBA" id="ARBA00009437"/>
    </source>
</evidence>
<name>A0A517YEN7_9BACT</name>
<organism evidence="7 8">
    <name type="scientific">Anatilimnocola aggregata</name>
    <dbReference type="NCBI Taxonomy" id="2528021"/>
    <lineage>
        <taxon>Bacteria</taxon>
        <taxon>Pseudomonadati</taxon>
        <taxon>Planctomycetota</taxon>
        <taxon>Planctomycetia</taxon>
        <taxon>Pirellulales</taxon>
        <taxon>Pirellulaceae</taxon>
        <taxon>Anatilimnocola</taxon>
    </lineage>
</organism>
<evidence type="ECO:0000256" key="3">
    <source>
        <dbReference type="ARBA" id="ARBA00023125"/>
    </source>
</evidence>
<dbReference type="Gene3D" id="3.40.190.290">
    <property type="match status" value="1"/>
</dbReference>
<dbReference type="InterPro" id="IPR036390">
    <property type="entry name" value="WH_DNA-bd_sf"/>
</dbReference>
<dbReference type="KEGG" id="aagg:ETAA8_37970"/>
<dbReference type="Gene3D" id="1.10.10.10">
    <property type="entry name" value="Winged helix-like DNA-binding domain superfamily/Winged helix DNA-binding domain"/>
    <property type="match status" value="1"/>
</dbReference>
<dbReference type="Pfam" id="PF00126">
    <property type="entry name" value="HTH_1"/>
    <property type="match status" value="1"/>
</dbReference>
<dbReference type="PROSITE" id="PS50931">
    <property type="entry name" value="HTH_LYSR"/>
    <property type="match status" value="1"/>
</dbReference>
<dbReference type="GO" id="GO:2000142">
    <property type="term" value="P:regulation of DNA-templated transcription initiation"/>
    <property type="evidence" value="ECO:0007669"/>
    <property type="project" value="TreeGrafter"/>
</dbReference>
<accession>A0A517YEN7</accession>
<dbReference type="Proteomes" id="UP000315017">
    <property type="component" value="Chromosome"/>
</dbReference>
<gene>
    <name evidence="7" type="primary">nhaR_1</name>
    <name evidence="7" type="ORF">ETAA8_37970</name>
</gene>
<dbReference type="InterPro" id="IPR036388">
    <property type="entry name" value="WH-like_DNA-bd_sf"/>
</dbReference>
<keyword evidence="4" id="KW-0010">Activator</keyword>
<dbReference type="PANTHER" id="PTHR30293">
    <property type="entry name" value="TRANSCRIPTIONAL REGULATORY PROTEIN NAC-RELATED"/>
    <property type="match status" value="1"/>
</dbReference>
<sequence>MSAPWLNYHHLHYFWVVAREGSIVRACEVLHLSQPTISLQLQQLERSLGGELFERKGRGLQLTELGRTIKRYADEIFTLGSELAEVARGRPTGRPHRLSIGVSDVLAKLMVYRLVLPALKLPEAVKLVCREGHFEDLLKGLATFELDVILSDAPLSPGSPIKAFSHLLGECGVTIFGTAKLSRAYRKGFPQSLNGAPLLLPGSQSLPRRALDQWLDEQQIHPLIAAEFQDTALMKVFGQEGIGLFPAPSAIEAEVCRQYSVKVVGRIDQVRERYYAISVERRLKNPAVLAISHAAKSDVFPSKVVSRVKTS</sequence>
<dbReference type="AlphaFoldDB" id="A0A517YEN7"/>
<dbReference type="PRINTS" id="PR00039">
    <property type="entry name" value="HTHLYSR"/>
</dbReference>
<dbReference type="GO" id="GO:0003677">
    <property type="term" value="F:DNA binding"/>
    <property type="evidence" value="ECO:0007669"/>
    <property type="project" value="UniProtKB-KW"/>
</dbReference>
<dbReference type="SUPFAM" id="SSF53850">
    <property type="entry name" value="Periplasmic binding protein-like II"/>
    <property type="match status" value="1"/>
</dbReference>
<keyword evidence="3" id="KW-0238">DNA-binding</keyword>
<keyword evidence="2" id="KW-0805">Transcription regulation</keyword>
<dbReference type="RefSeq" id="WP_145091396.1">
    <property type="nucleotide sequence ID" value="NZ_CP036274.1"/>
</dbReference>
<dbReference type="Pfam" id="PF03466">
    <property type="entry name" value="LysR_substrate"/>
    <property type="match status" value="1"/>
</dbReference>
<dbReference type="PANTHER" id="PTHR30293:SF2">
    <property type="entry name" value="TRANSCRIPTIONAL ACTIVATOR PROTEIN NHAR"/>
    <property type="match status" value="1"/>
</dbReference>
<evidence type="ECO:0000259" key="6">
    <source>
        <dbReference type="PROSITE" id="PS50931"/>
    </source>
</evidence>
<feature type="domain" description="HTH lysR-type" evidence="6">
    <location>
        <begin position="6"/>
        <end position="63"/>
    </location>
</feature>
<dbReference type="InterPro" id="IPR005119">
    <property type="entry name" value="LysR_subst-bd"/>
</dbReference>
<dbReference type="OrthoDB" id="464481at2"/>
<dbReference type="SUPFAM" id="SSF46785">
    <property type="entry name" value="Winged helix' DNA-binding domain"/>
    <property type="match status" value="1"/>
</dbReference>
<evidence type="ECO:0000256" key="4">
    <source>
        <dbReference type="ARBA" id="ARBA00023159"/>
    </source>
</evidence>
<reference evidence="7 8" key="1">
    <citation type="submission" date="2019-02" db="EMBL/GenBank/DDBJ databases">
        <title>Deep-cultivation of Planctomycetes and their phenomic and genomic characterization uncovers novel biology.</title>
        <authorList>
            <person name="Wiegand S."/>
            <person name="Jogler M."/>
            <person name="Boedeker C."/>
            <person name="Pinto D."/>
            <person name="Vollmers J."/>
            <person name="Rivas-Marin E."/>
            <person name="Kohn T."/>
            <person name="Peeters S.H."/>
            <person name="Heuer A."/>
            <person name="Rast P."/>
            <person name="Oberbeckmann S."/>
            <person name="Bunk B."/>
            <person name="Jeske O."/>
            <person name="Meyerdierks A."/>
            <person name="Storesund J.E."/>
            <person name="Kallscheuer N."/>
            <person name="Luecker S."/>
            <person name="Lage O.M."/>
            <person name="Pohl T."/>
            <person name="Merkel B.J."/>
            <person name="Hornburger P."/>
            <person name="Mueller R.-W."/>
            <person name="Bruemmer F."/>
            <person name="Labrenz M."/>
            <person name="Spormann A.M."/>
            <person name="Op den Camp H."/>
            <person name="Overmann J."/>
            <person name="Amann R."/>
            <person name="Jetten M.S.M."/>
            <person name="Mascher T."/>
            <person name="Medema M.H."/>
            <person name="Devos D.P."/>
            <person name="Kaster A.-K."/>
            <person name="Ovreas L."/>
            <person name="Rohde M."/>
            <person name="Galperin M.Y."/>
            <person name="Jogler C."/>
        </authorList>
    </citation>
    <scope>NUCLEOTIDE SEQUENCE [LARGE SCALE GENOMIC DNA]</scope>
    <source>
        <strain evidence="7 8">ETA_A8</strain>
    </source>
</reference>
<keyword evidence="8" id="KW-1185">Reference proteome</keyword>
<dbReference type="FunFam" id="1.10.10.10:FF:000001">
    <property type="entry name" value="LysR family transcriptional regulator"/>
    <property type="match status" value="1"/>
</dbReference>
<evidence type="ECO:0000256" key="2">
    <source>
        <dbReference type="ARBA" id="ARBA00023015"/>
    </source>
</evidence>
<evidence type="ECO:0000256" key="5">
    <source>
        <dbReference type="ARBA" id="ARBA00023163"/>
    </source>
</evidence>